<dbReference type="NCBIfam" id="NF005913">
    <property type="entry name" value="PRK07906.1"/>
    <property type="match status" value="1"/>
</dbReference>
<dbReference type="Gene3D" id="1.10.150.900">
    <property type="match status" value="1"/>
</dbReference>
<feature type="domain" description="Peptidase M20 dimerisation" evidence="6">
    <location>
        <begin position="205"/>
        <end position="344"/>
    </location>
</feature>
<dbReference type="EMBL" id="AVPI01000030">
    <property type="protein sequence ID" value="KGN30374.1"/>
    <property type="molecule type" value="Genomic_DNA"/>
</dbReference>
<proteinExistence type="inferred from homology"/>
<comment type="cofactor">
    <cofactor evidence="1">
        <name>Zn(2+)</name>
        <dbReference type="ChEBI" id="CHEBI:29105"/>
    </cofactor>
</comment>
<dbReference type="Gene3D" id="3.30.70.360">
    <property type="match status" value="1"/>
</dbReference>
<dbReference type="PANTHER" id="PTHR43808:SF8">
    <property type="entry name" value="PEPTIDASE M20 DIMERISATION DOMAIN-CONTAINING PROTEIN"/>
    <property type="match status" value="1"/>
</dbReference>
<keyword evidence="8" id="KW-1185">Reference proteome</keyword>
<evidence type="ECO:0000256" key="4">
    <source>
        <dbReference type="ARBA" id="ARBA00022801"/>
    </source>
</evidence>
<dbReference type="Gene3D" id="3.40.630.10">
    <property type="entry name" value="Zn peptidases"/>
    <property type="match status" value="1"/>
</dbReference>
<evidence type="ECO:0000256" key="2">
    <source>
        <dbReference type="ARBA" id="ARBA00006247"/>
    </source>
</evidence>
<protein>
    <recommendedName>
        <fullName evidence="6">Peptidase M20 dimerisation domain-containing protein</fullName>
    </recommendedName>
</protein>
<evidence type="ECO:0000256" key="5">
    <source>
        <dbReference type="ARBA" id="ARBA00022833"/>
    </source>
</evidence>
<comment type="similarity">
    <text evidence="2">Belongs to the peptidase M20A family.</text>
</comment>
<keyword evidence="5" id="KW-0862">Zinc</keyword>
<evidence type="ECO:0000256" key="1">
    <source>
        <dbReference type="ARBA" id="ARBA00001947"/>
    </source>
</evidence>
<dbReference type="Pfam" id="PF01546">
    <property type="entry name" value="Peptidase_M20"/>
    <property type="match status" value="1"/>
</dbReference>
<dbReference type="InterPro" id="IPR011650">
    <property type="entry name" value="Peptidase_M20_dimer"/>
</dbReference>
<evidence type="ECO:0000313" key="7">
    <source>
        <dbReference type="EMBL" id="KGN30374.1"/>
    </source>
</evidence>
<sequence>METMTETTKSRPEDEVVGICRDLIRIDTSNYGDGSGPGEREAAEHVDRLLREVGLDPETVESQPGRTSVVVRIPGADRTRGALCIHGHLDVVPANAEDWSVDPFAAVEKDGCIWGRGAVDMKDMDAMILACVRHIAREGIVPPRDLVVAFFADEEAGGVHGSHHLVEHRPDLFEGVTEAISEVGGYSVTVPTADGGEKRAYLLQTAEKGIAWIRLTAHGRAGHGSVPNDENPIARLAEALSRLAAHKWPREFIPSVRTLLDGLSEITGVAYSDEDIDELLDHLGGAQGFVRGTLQDTSNVTMLDAGYKHNVIPQHAHANVDCRFLPGHEDDLMRTIRELVGEHVEVEVLHRDIALDAPFEGALVDAMVEALRAEDPEAEVLPYCLSGGTDNKALSLLGITGYGFAPLRLPADLDFAPMFHGIDERVPTESLRFGTRVLQRLIETC</sequence>
<organism evidence="7 8">
    <name type="scientific">Knoellia flava TL1</name>
    <dbReference type="NCBI Taxonomy" id="1385518"/>
    <lineage>
        <taxon>Bacteria</taxon>
        <taxon>Bacillati</taxon>
        <taxon>Actinomycetota</taxon>
        <taxon>Actinomycetes</taxon>
        <taxon>Micrococcales</taxon>
        <taxon>Intrasporangiaceae</taxon>
        <taxon>Knoellia</taxon>
    </lineage>
</organism>
<dbReference type="Pfam" id="PF07687">
    <property type="entry name" value="M20_dimer"/>
    <property type="match status" value="1"/>
</dbReference>
<evidence type="ECO:0000256" key="3">
    <source>
        <dbReference type="ARBA" id="ARBA00022723"/>
    </source>
</evidence>
<dbReference type="InterPro" id="IPR036264">
    <property type="entry name" value="Bact_exopeptidase_dim_dom"/>
</dbReference>
<evidence type="ECO:0000259" key="6">
    <source>
        <dbReference type="Pfam" id="PF07687"/>
    </source>
</evidence>
<dbReference type="InterPro" id="IPR002933">
    <property type="entry name" value="Peptidase_M20"/>
</dbReference>
<name>A0ABR4XDT5_9MICO</name>
<dbReference type="PANTHER" id="PTHR43808">
    <property type="entry name" value="ACETYLORNITHINE DEACETYLASE"/>
    <property type="match status" value="1"/>
</dbReference>
<dbReference type="SUPFAM" id="SSF53187">
    <property type="entry name" value="Zn-dependent exopeptidases"/>
    <property type="match status" value="1"/>
</dbReference>
<accession>A0ABR4XDT5</accession>
<keyword evidence="4" id="KW-0378">Hydrolase</keyword>
<keyword evidence="3" id="KW-0479">Metal-binding</keyword>
<evidence type="ECO:0000313" key="8">
    <source>
        <dbReference type="Proteomes" id="UP000029990"/>
    </source>
</evidence>
<gene>
    <name evidence="7" type="ORF">N798_11025</name>
</gene>
<dbReference type="Proteomes" id="UP000029990">
    <property type="component" value="Unassembled WGS sequence"/>
</dbReference>
<comment type="caution">
    <text evidence="7">The sequence shown here is derived from an EMBL/GenBank/DDBJ whole genome shotgun (WGS) entry which is preliminary data.</text>
</comment>
<reference evidence="7 8" key="1">
    <citation type="submission" date="2013-08" db="EMBL/GenBank/DDBJ databases">
        <title>The genome sequence of Knoellia flava.</title>
        <authorList>
            <person name="Zhu W."/>
            <person name="Wang G."/>
        </authorList>
    </citation>
    <scope>NUCLEOTIDE SEQUENCE [LARGE SCALE GENOMIC DNA]</scope>
    <source>
        <strain evidence="7 8">TL1</strain>
    </source>
</reference>
<dbReference type="InterPro" id="IPR050072">
    <property type="entry name" value="Peptidase_M20A"/>
</dbReference>
<dbReference type="SUPFAM" id="SSF55031">
    <property type="entry name" value="Bacterial exopeptidase dimerisation domain"/>
    <property type="match status" value="1"/>
</dbReference>